<evidence type="ECO:0000256" key="2">
    <source>
        <dbReference type="ARBA" id="ARBA00005811"/>
    </source>
</evidence>
<proteinExistence type="inferred from homology"/>
<evidence type="ECO:0000256" key="1">
    <source>
        <dbReference type="ARBA" id="ARBA00004162"/>
    </source>
</evidence>
<dbReference type="OrthoDB" id="9793581at2"/>
<name>A0A1G7XZH3_9FLAO</name>
<evidence type="ECO:0000256" key="6">
    <source>
        <dbReference type="ARBA" id="ARBA00023136"/>
    </source>
</evidence>
<comment type="subcellular location">
    <subcellularLocation>
        <location evidence="1">Cell membrane</location>
        <topology evidence="1">Single-pass membrane protein</topology>
    </subcellularLocation>
    <subcellularLocation>
        <location evidence="7">Cell membrane</location>
        <topology evidence="7">Single-pass type II membrane protein</topology>
    </subcellularLocation>
</comment>
<keyword evidence="7" id="KW-0813">Transport</keyword>
<keyword evidence="4 7" id="KW-0812">Transmembrane</keyword>
<keyword evidence="3" id="KW-1003">Cell membrane</keyword>
<sequence>MAIKMKKKAGSTDMTAMCDVAFLLLSFFVMTATAKIPEALPVDTPASVTQTKLPDTDLATITIGKGKVFFDLKGREVRVKALELMGQKYGVTFTEEETKTFSLMEGVGVPITNLKQLIGMKTSERNKAGLQPGIPKDSLDNQLKDWIYNSRIANIDVNDKELQIAIKGDAKEEYPAIKQVMDILQDQKINNFSLVTGLRATEK</sequence>
<dbReference type="EMBL" id="FNDB01000003">
    <property type="protein sequence ID" value="SDG89579.1"/>
    <property type="molecule type" value="Genomic_DNA"/>
</dbReference>
<dbReference type="AlphaFoldDB" id="A0A1G7XZH3"/>
<evidence type="ECO:0000313" key="8">
    <source>
        <dbReference type="EMBL" id="SDG89579.1"/>
    </source>
</evidence>
<evidence type="ECO:0000313" key="9">
    <source>
        <dbReference type="Proteomes" id="UP000199274"/>
    </source>
</evidence>
<evidence type="ECO:0000256" key="7">
    <source>
        <dbReference type="RuleBase" id="RU003879"/>
    </source>
</evidence>
<keyword evidence="6" id="KW-0472">Membrane</keyword>
<gene>
    <name evidence="8" type="ORF">SAMN04488062_10311</name>
</gene>
<protein>
    <submittedName>
        <fullName evidence="8">Biopolymer transport protein ExbD/TolR</fullName>
    </submittedName>
</protein>
<dbReference type="Proteomes" id="UP000199274">
    <property type="component" value="Unassembled WGS sequence"/>
</dbReference>
<reference evidence="9" key="1">
    <citation type="submission" date="2016-10" db="EMBL/GenBank/DDBJ databases">
        <authorList>
            <person name="Varghese N."/>
            <person name="Submissions S."/>
        </authorList>
    </citation>
    <scope>NUCLEOTIDE SEQUENCE [LARGE SCALE GENOMIC DNA]</scope>
    <source>
        <strain evidence="9">CGMCC 1.2747</strain>
    </source>
</reference>
<dbReference type="PANTHER" id="PTHR30558">
    <property type="entry name" value="EXBD MEMBRANE COMPONENT OF PMF-DRIVEN MACROMOLECULE IMPORT SYSTEM"/>
    <property type="match status" value="1"/>
</dbReference>
<dbReference type="Pfam" id="PF02472">
    <property type="entry name" value="ExbD"/>
    <property type="match status" value="1"/>
</dbReference>
<keyword evidence="5" id="KW-1133">Transmembrane helix</keyword>
<dbReference type="InterPro" id="IPR003400">
    <property type="entry name" value="ExbD"/>
</dbReference>
<keyword evidence="9" id="KW-1185">Reference proteome</keyword>
<dbReference type="PANTHER" id="PTHR30558:SF3">
    <property type="entry name" value="BIOPOLYMER TRANSPORT PROTEIN EXBD-RELATED"/>
    <property type="match status" value="1"/>
</dbReference>
<evidence type="ECO:0000256" key="3">
    <source>
        <dbReference type="ARBA" id="ARBA00022475"/>
    </source>
</evidence>
<dbReference type="STRING" id="178355.SAMN04488062_10311"/>
<keyword evidence="7" id="KW-0653">Protein transport</keyword>
<dbReference type="GO" id="GO:0005886">
    <property type="term" value="C:plasma membrane"/>
    <property type="evidence" value="ECO:0007669"/>
    <property type="project" value="UniProtKB-SubCell"/>
</dbReference>
<comment type="similarity">
    <text evidence="2 7">Belongs to the ExbD/TolR family.</text>
</comment>
<dbReference type="GO" id="GO:0022857">
    <property type="term" value="F:transmembrane transporter activity"/>
    <property type="evidence" value="ECO:0007669"/>
    <property type="project" value="InterPro"/>
</dbReference>
<evidence type="ECO:0000256" key="5">
    <source>
        <dbReference type="ARBA" id="ARBA00022989"/>
    </source>
</evidence>
<evidence type="ECO:0000256" key="4">
    <source>
        <dbReference type="ARBA" id="ARBA00022692"/>
    </source>
</evidence>
<organism evidence="8 9">
    <name type="scientific">Flavobacterium omnivorum</name>
    <dbReference type="NCBI Taxonomy" id="178355"/>
    <lineage>
        <taxon>Bacteria</taxon>
        <taxon>Pseudomonadati</taxon>
        <taxon>Bacteroidota</taxon>
        <taxon>Flavobacteriia</taxon>
        <taxon>Flavobacteriales</taxon>
        <taxon>Flavobacteriaceae</taxon>
        <taxon>Flavobacterium</taxon>
    </lineage>
</organism>
<accession>A0A1G7XZH3</accession>
<dbReference type="GO" id="GO:0015031">
    <property type="term" value="P:protein transport"/>
    <property type="evidence" value="ECO:0007669"/>
    <property type="project" value="UniProtKB-KW"/>
</dbReference>